<sequence>MMDFSVGLPAPAKRLPIQILQVLELSAGQKVIFHIPHQSFHLTLGLRRTNMAHLWHKSKLCGKVCEPRIPNGLSGLTPRHDGLHVVGEHILRHAAEIRKCVDNTPFETA</sequence>
<organism evidence="1">
    <name type="scientific">bioreactor metagenome</name>
    <dbReference type="NCBI Taxonomy" id="1076179"/>
    <lineage>
        <taxon>unclassified sequences</taxon>
        <taxon>metagenomes</taxon>
        <taxon>ecological metagenomes</taxon>
    </lineage>
</organism>
<name>A0A645GVG2_9ZZZZ</name>
<dbReference type="AlphaFoldDB" id="A0A645GVG2"/>
<proteinExistence type="predicted"/>
<protein>
    <submittedName>
        <fullName evidence="1">Uncharacterized protein</fullName>
    </submittedName>
</protein>
<dbReference type="EMBL" id="VSSQ01082129">
    <property type="protein sequence ID" value="MPN30851.1"/>
    <property type="molecule type" value="Genomic_DNA"/>
</dbReference>
<accession>A0A645GVG2</accession>
<comment type="caution">
    <text evidence="1">The sequence shown here is derived from an EMBL/GenBank/DDBJ whole genome shotgun (WGS) entry which is preliminary data.</text>
</comment>
<gene>
    <name evidence="1" type="ORF">SDC9_178322</name>
</gene>
<evidence type="ECO:0000313" key="1">
    <source>
        <dbReference type="EMBL" id="MPN30851.1"/>
    </source>
</evidence>
<reference evidence="1" key="1">
    <citation type="submission" date="2019-08" db="EMBL/GenBank/DDBJ databases">
        <authorList>
            <person name="Kucharzyk K."/>
            <person name="Murdoch R.W."/>
            <person name="Higgins S."/>
            <person name="Loffler F."/>
        </authorList>
    </citation>
    <scope>NUCLEOTIDE SEQUENCE</scope>
</reference>